<name>A0A1X7PE76_9HYPH</name>
<dbReference type="Proteomes" id="UP000193083">
    <property type="component" value="Unassembled WGS sequence"/>
</dbReference>
<dbReference type="InterPro" id="IPR029063">
    <property type="entry name" value="SAM-dependent_MTases_sf"/>
</dbReference>
<keyword evidence="2" id="KW-0489">Methyltransferase</keyword>
<evidence type="ECO:0000313" key="2">
    <source>
        <dbReference type="EMBL" id="SMH49681.1"/>
    </source>
</evidence>
<protein>
    <submittedName>
        <fullName evidence="2">Methyltransferase domain-containing protein</fullName>
    </submittedName>
</protein>
<dbReference type="AlphaFoldDB" id="A0A1X7PE76"/>
<accession>A0A1X7PE76</accession>
<dbReference type="PANTHER" id="PTHR43464">
    <property type="entry name" value="METHYLTRANSFERASE"/>
    <property type="match status" value="1"/>
</dbReference>
<dbReference type="CDD" id="cd02440">
    <property type="entry name" value="AdoMet_MTases"/>
    <property type="match status" value="1"/>
</dbReference>
<dbReference type="RefSeq" id="WP_244561787.1">
    <property type="nucleotide sequence ID" value="NZ_FXBL01000004.1"/>
</dbReference>
<dbReference type="PANTHER" id="PTHR43464:SF23">
    <property type="entry name" value="JUVENILE HORMONE ACID O-METHYLTRANSFERASE"/>
    <property type="match status" value="1"/>
</dbReference>
<feature type="domain" description="Methyltransferase type 11" evidence="1">
    <location>
        <begin position="58"/>
        <end position="150"/>
    </location>
</feature>
<dbReference type="SUPFAM" id="SSF53335">
    <property type="entry name" value="S-adenosyl-L-methionine-dependent methyltransferases"/>
    <property type="match status" value="1"/>
</dbReference>
<evidence type="ECO:0000259" key="1">
    <source>
        <dbReference type="Pfam" id="PF08241"/>
    </source>
</evidence>
<dbReference type="InterPro" id="IPR013216">
    <property type="entry name" value="Methyltransf_11"/>
</dbReference>
<dbReference type="GO" id="GO:0032259">
    <property type="term" value="P:methylation"/>
    <property type="evidence" value="ECO:0007669"/>
    <property type="project" value="UniProtKB-KW"/>
</dbReference>
<sequence length="231" mass="25347">MTKISSEFDAYRNSYSDAVNGSIAFSGLKVDFFIRAKARRLLDILAEKVGPTRELSILDVGCGVGTYHPLLAGSVGRITGVDPSTECVAEARINNPGVEYKAYDGETIPYDDGTFDACFAICVMHHVPVPLWPRFASELRRVVRPGGAVLLFEHNPYNPLTQRAVSNCPFDADAVLLSMKTAKEHLRQVGMTMIEGRYILNVPSIDGFARRVDDALGAMPTGAQYYVVARR</sequence>
<dbReference type="Pfam" id="PF08241">
    <property type="entry name" value="Methyltransf_11"/>
    <property type="match status" value="1"/>
</dbReference>
<evidence type="ECO:0000313" key="3">
    <source>
        <dbReference type="Proteomes" id="UP000193083"/>
    </source>
</evidence>
<dbReference type="Gene3D" id="3.40.50.150">
    <property type="entry name" value="Vaccinia Virus protein VP39"/>
    <property type="match status" value="1"/>
</dbReference>
<gene>
    <name evidence="2" type="ORF">SAMN02982922_3976</name>
</gene>
<dbReference type="GO" id="GO:0010420">
    <property type="term" value="F:polyprenyldihydroxybenzoate methyltransferase activity"/>
    <property type="evidence" value="ECO:0007669"/>
    <property type="project" value="TreeGrafter"/>
</dbReference>
<keyword evidence="3" id="KW-1185">Reference proteome</keyword>
<reference evidence="2 3" key="1">
    <citation type="submission" date="2017-04" db="EMBL/GenBank/DDBJ databases">
        <authorList>
            <person name="Afonso C.L."/>
            <person name="Miller P.J."/>
            <person name="Scott M.A."/>
            <person name="Spackman E."/>
            <person name="Goraichik I."/>
            <person name="Dimitrov K.M."/>
            <person name="Suarez D.L."/>
            <person name="Swayne D.E."/>
        </authorList>
    </citation>
    <scope>NUCLEOTIDE SEQUENCE [LARGE SCALE GENOMIC DNA]</scope>
    <source>
        <strain evidence="2 3">B5P</strain>
    </source>
</reference>
<dbReference type="EMBL" id="FXBL01000004">
    <property type="protein sequence ID" value="SMH49681.1"/>
    <property type="molecule type" value="Genomic_DNA"/>
</dbReference>
<proteinExistence type="predicted"/>
<organism evidence="2 3">
    <name type="scientific">Mesorhizobium australicum</name>
    <dbReference type="NCBI Taxonomy" id="536018"/>
    <lineage>
        <taxon>Bacteria</taxon>
        <taxon>Pseudomonadati</taxon>
        <taxon>Pseudomonadota</taxon>
        <taxon>Alphaproteobacteria</taxon>
        <taxon>Hyphomicrobiales</taxon>
        <taxon>Phyllobacteriaceae</taxon>
        <taxon>Mesorhizobium</taxon>
    </lineage>
</organism>
<keyword evidence="2" id="KW-0808">Transferase</keyword>